<evidence type="ECO:0000256" key="2">
    <source>
        <dbReference type="ARBA" id="ARBA00012937"/>
    </source>
</evidence>
<dbReference type="InterPro" id="IPR014746">
    <property type="entry name" value="Gln_synth/guanido_kin_cat_dom"/>
</dbReference>
<dbReference type="HOGENOM" id="CLU_432584_0_0_9"/>
<dbReference type="SUPFAM" id="SSF55931">
    <property type="entry name" value="Glutamine synthetase/guanido kinase"/>
    <property type="match status" value="1"/>
</dbReference>
<dbReference type="SMART" id="SM01230">
    <property type="entry name" value="Gln-synt_C"/>
    <property type="match status" value="1"/>
</dbReference>
<evidence type="ECO:0000313" key="7">
    <source>
        <dbReference type="Proteomes" id="UP000004736"/>
    </source>
</evidence>
<dbReference type="STRING" id="592028.GCWU000321_00304"/>
<sequence>MVVKDTAVLKKLIGGFKMNKDLLYWIPAGQYGKEGVLSLLAQHPEIRFVSLIGIDLAGNDTDEKIPIEIFMKDYDDFFAGKAVQTDGSSVVFMNIATLNDARVDFVADSTVNWYVDYNDENVDDATGLPVGTLRIPSFLIHNDKFIDSRSILKRSCDYVAEELKKLIAGKTIKGMENFPTGEIQDIVFTTGTELEFWVKTPSEKETVQHLSISQRLKEQYWQRMRGNVRTAMEQAIEELDARGMHVEMGHKEVGGIKSKVDDGGHIFDVCEQLELDWLFSTNPLQAADNELTARIIIREVFRRNGLDVSFKAKPIIGVAGNGEHTHVGFAARLKNGKVLNLLAPEDLKKEYLSTIGYGFIMGVLNNYEATNPFISSTTDAFNRLKPGFEAPVCIVTSLGHKPEQPSRNRSILIGLIRDLGNPKATRFELRAPNPFTNTYLAVSCLYLTALDGVKYAVNCGKTPDELLKELSKTAGEDADYLQKEREYRCEKNVFEDYTQEERDAVFGKPPATVWENVKIMKENPDKVAVLTQGDGISDAIVDSFVAGIVYRWENELIDRLIPDTEAAVKRYKKLIHEDELDEERWDSISAKRIELIKDGRHKKCICTKLKEALKRKDYDMASNLQREMVRKAEALGEEYRIYALNIID</sequence>
<gene>
    <name evidence="6" type="primary">glnA</name>
    <name evidence="6" type="ORF">GCWU000321_00304</name>
</gene>
<keyword evidence="6" id="KW-0436">Ligase</keyword>
<dbReference type="Gene3D" id="3.30.590.10">
    <property type="entry name" value="Glutamine synthetase/guanido kinase, catalytic domain"/>
    <property type="match status" value="1"/>
</dbReference>
<evidence type="ECO:0000313" key="6">
    <source>
        <dbReference type="EMBL" id="EEW96365.1"/>
    </source>
</evidence>
<dbReference type="PANTHER" id="PTHR43407:SF1">
    <property type="entry name" value="LENGSIN"/>
    <property type="match status" value="1"/>
</dbReference>
<dbReference type="GO" id="GO:0019740">
    <property type="term" value="P:nitrogen utilization"/>
    <property type="evidence" value="ECO:0007669"/>
    <property type="project" value="TreeGrafter"/>
</dbReference>
<dbReference type="GO" id="GO:0006542">
    <property type="term" value="P:glutamine biosynthetic process"/>
    <property type="evidence" value="ECO:0007669"/>
    <property type="project" value="TreeGrafter"/>
</dbReference>
<feature type="domain" description="GS catalytic" evidence="5">
    <location>
        <begin position="148"/>
        <end position="573"/>
    </location>
</feature>
<dbReference type="Proteomes" id="UP000004736">
    <property type="component" value="Unassembled WGS sequence"/>
</dbReference>
<keyword evidence="7" id="KW-1185">Reference proteome</keyword>
<dbReference type="GO" id="GO:0005737">
    <property type="term" value="C:cytoplasm"/>
    <property type="evidence" value="ECO:0007669"/>
    <property type="project" value="TreeGrafter"/>
</dbReference>
<dbReference type="PANTHER" id="PTHR43407">
    <property type="entry name" value="GLUTAMINE SYNTHETASE"/>
    <property type="match status" value="1"/>
</dbReference>
<dbReference type="EMBL" id="ACIM02000001">
    <property type="protein sequence ID" value="EEW96365.1"/>
    <property type="molecule type" value="Genomic_DNA"/>
</dbReference>
<dbReference type="Pfam" id="PF00120">
    <property type="entry name" value="Gln-synt_C"/>
    <property type="match status" value="1"/>
</dbReference>
<reference evidence="6" key="1">
    <citation type="submission" date="2009-09" db="EMBL/GenBank/DDBJ databases">
        <authorList>
            <person name="Weinstock G."/>
            <person name="Sodergren E."/>
            <person name="Clifton S."/>
            <person name="Fulton L."/>
            <person name="Fulton B."/>
            <person name="Courtney L."/>
            <person name="Fronick C."/>
            <person name="Harrison M."/>
            <person name="Strong C."/>
            <person name="Farmer C."/>
            <person name="Delahaunty K."/>
            <person name="Markovic C."/>
            <person name="Hall O."/>
            <person name="Minx P."/>
            <person name="Tomlinson C."/>
            <person name="Mitreva M."/>
            <person name="Nelson J."/>
            <person name="Hou S."/>
            <person name="Wollam A."/>
            <person name="Pepin K.H."/>
            <person name="Johnson M."/>
            <person name="Bhonagiri V."/>
            <person name="Nash W.E."/>
            <person name="Warren W."/>
            <person name="Chinwalla A."/>
            <person name="Mardis E.R."/>
            <person name="Wilson R.K."/>
        </authorList>
    </citation>
    <scope>NUCLEOTIDE SEQUENCE [LARGE SCALE GENOMIC DNA]</scope>
    <source>
        <strain evidence="6">DSM 15470</strain>
    </source>
</reference>
<organism evidence="6 7">
    <name type="scientific">Dialister invisus DSM 15470</name>
    <dbReference type="NCBI Taxonomy" id="592028"/>
    <lineage>
        <taxon>Bacteria</taxon>
        <taxon>Bacillati</taxon>
        <taxon>Bacillota</taxon>
        <taxon>Negativicutes</taxon>
        <taxon>Veillonellales</taxon>
        <taxon>Veillonellaceae</taxon>
        <taxon>Dialister</taxon>
    </lineage>
</organism>
<dbReference type="EC" id="6.3.1.2" evidence="2"/>
<name>C9LR36_9FIRM</name>
<comment type="caution">
    <text evidence="6">The sequence shown here is derived from an EMBL/GenBank/DDBJ whole genome shotgun (WGS) entry which is preliminary data.</text>
</comment>
<proteinExistence type="inferred from homology"/>
<dbReference type="AlphaFoldDB" id="C9LR36"/>
<dbReference type="InterPro" id="IPR008146">
    <property type="entry name" value="Gln_synth_cat_dom"/>
</dbReference>
<dbReference type="PROSITE" id="PS51987">
    <property type="entry name" value="GS_CATALYTIC"/>
    <property type="match status" value="1"/>
</dbReference>
<evidence type="ECO:0000256" key="3">
    <source>
        <dbReference type="PROSITE-ProRule" id="PRU01331"/>
    </source>
</evidence>
<evidence type="ECO:0000259" key="5">
    <source>
        <dbReference type="PROSITE" id="PS51987"/>
    </source>
</evidence>
<comment type="similarity">
    <text evidence="1 3 4">Belongs to the glutamine synthetase family.</text>
</comment>
<dbReference type="GO" id="GO:0016020">
    <property type="term" value="C:membrane"/>
    <property type="evidence" value="ECO:0007669"/>
    <property type="project" value="TreeGrafter"/>
</dbReference>
<evidence type="ECO:0000256" key="1">
    <source>
        <dbReference type="ARBA" id="ARBA00009897"/>
    </source>
</evidence>
<dbReference type="eggNOG" id="COG0174">
    <property type="taxonomic scope" value="Bacteria"/>
</dbReference>
<accession>C9LR36</accession>
<protein>
    <recommendedName>
        <fullName evidence="2">glutamine synthetase</fullName>
        <ecNumber evidence="2">6.3.1.2</ecNumber>
    </recommendedName>
</protein>
<evidence type="ECO:0000256" key="4">
    <source>
        <dbReference type="RuleBase" id="RU000384"/>
    </source>
</evidence>
<dbReference type="GO" id="GO:0004356">
    <property type="term" value="F:glutamine synthetase activity"/>
    <property type="evidence" value="ECO:0007669"/>
    <property type="project" value="UniProtKB-EC"/>
</dbReference>